<dbReference type="STRING" id="745411.B3C1_12449"/>
<organism evidence="1 2">
    <name type="scientific">Gallaecimonas xiamenensis 3-C-1</name>
    <dbReference type="NCBI Taxonomy" id="745411"/>
    <lineage>
        <taxon>Bacteria</taxon>
        <taxon>Pseudomonadati</taxon>
        <taxon>Pseudomonadota</taxon>
        <taxon>Gammaproteobacteria</taxon>
        <taxon>Enterobacterales</taxon>
        <taxon>Gallaecimonadaceae</taxon>
        <taxon>Gallaecimonas</taxon>
    </lineage>
</organism>
<keyword evidence="2" id="KW-1185">Reference proteome</keyword>
<comment type="caution">
    <text evidence="1">The sequence shown here is derived from an EMBL/GenBank/DDBJ whole genome shotgun (WGS) entry which is preliminary data.</text>
</comment>
<sequence length="162" mass="17801">MVKAFVMSDHPSSLEHLLGQSLSGLAELSRKASRLNALQQAYQQQVQGPLAKHSRVANLRSGILVIEAASAAWLSQLRLQRSLLLSQMRQIDPSLTSLEFGINPGLAKAEKLTPQYSPNKRTISSRTAKELNALADSTEGKLSESLKRLAALSERRQKDLED</sequence>
<dbReference type="AlphaFoldDB" id="K2JLN1"/>
<dbReference type="InterPro" id="IPR007922">
    <property type="entry name" value="DciA-like"/>
</dbReference>
<gene>
    <name evidence="1" type="ORF">B3C1_12449</name>
</gene>
<evidence type="ECO:0000313" key="2">
    <source>
        <dbReference type="Proteomes" id="UP000006755"/>
    </source>
</evidence>
<dbReference type="PANTHER" id="PTHR36456">
    <property type="entry name" value="UPF0232 PROTEIN SCO3875"/>
    <property type="match status" value="1"/>
</dbReference>
<dbReference type="EMBL" id="AMRI01000017">
    <property type="protein sequence ID" value="EKE71444.1"/>
    <property type="molecule type" value="Genomic_DNA"/>
</dbReference>
<evidence type="ECO:0008006" key="3">
    <source>
        <dbReference type="Google" id="ProtNLM"/>
    </source>
</evidence>
<name>K2JLN1_9GAMM</name>
<proteinExistence type="predicted"/>
<dbReference type="Proteomes" id="UP000006755">
    <property type="component" value="Unassembled WGS sequence"/>
</dbReference>
<reference evidence="1 2" key="1">
    <citation type="journal article" date="2012" name="J. Bacteriol.">
        <title>Genome Sequence of Gallaecimonas xiamenensis Type Strain 3-C-1.</title>
        <authorList>
            <person name="Lai Q."/>
            <person name="Wang L."/>
            <person name="Wang W."/>
            <person name="Shao Z."/>
        </authorList>
    </citation>
    <scope>NUCLEOTIDE SEQUENCE [LARGE SCALE GENOMIC DNA]</scope>
    <source>
        <strain evidence="1 2">3-C-1</strain>
    </source>
</reference>
<dbReference type="PANTHER" id="PTHR36456:SF1">
    <property type="entry name" value="UPF0232 PROTEIN SCO3875"/>
    <property type="match status" value="1"/>
</dbReference>
<dbReference type="Pfam" id="PF05258">
    <property type="entry name" value="DciA"/>
    <property type="match status" value="1"/>
</dbReference>
<accession>K2JLN1</accession>
<evidence type="ECO:0000313" key="1">
    <source>
        <dbReference type="EMBL" id="EKE71444.1"/>
    </source>
</evidence>
<protein>
    <recommendedName>
        <fullName evidence="3">DUF721 domain-containing protein</fullName>
    </recommendedName>
</protein>
<dbReference type="eggNOG" id="COG4701">
    <property type="taxonomic scope" value="Bacteria"/>
</dbReference>